<dbReference type="GeneID" id="113465623"/>
<feature type="domain" description="C2H2-type" evidence="2">
    <location>
        <begin position="174"/>
        <end position="196"/>
    </location>
</feature>
<feature type="region of interest" description="Disordered" evidence="1">
    <location>
        <begin position="46"/>
        <end position="68"/>
    </location>
</feature>
<feature type="compositionally biased region" description="Basic and acidic residues" evidence="1">
    <location>
        <begin position="51"/>
        <end position="68"/>
    </location>
</feature>
<dbReference type="InterPro" id="IPR013087">
    <property type="entry name" value="Znf_C2H2_type"/>
</dbReference>
<reference evidence="4" key="1">
    <citation type="submission" date="2025-08" db="UniProtKB">
        <authorList>
            <consortium name="RefSeq"/>
        </authorList>
    </citation>
    <scope>IDENTIFICATION</scope>
</reference>
<protein>
    <submittedName>
        <fullName evidence="4">Zinc finger matrin-type protein CG9776-like</fullName>
    </submittedName>
</protein>
<dbReference type="GO" id="GO:0045893">
    <property type="term" value="P:positive regulation of DNA-templated transcription"/>
    <property type="evidence" value="ECO:0007669"/>
    <property type="project" value="TreeGrafter"/>
</dbReference>
<sequence>MPRRKSPTTIIEEIILDGNEDLGGILTKLDQENMPRRTNIQITLKQRDKRNKCEEKREKSGKKMEDVPAKGLDINETEKDNVGNKQQSVVSHESQRLSDKLEVFWCSSCNLEFDTDVEYLRHLHCPSHMNNTKAEEPWLNTSSDPVSPPPATPQQKHQICTGSQWLIPVVAWYCKLCHDCFADIRQAAKHLQCPQHWTKLEVHLVI</sequence>
<feature type="domain" description="C2H2-type" evidence="2">
    <location>
        <begin position="106"/>
        <end position="128"/>
    </location>
</feature>
<evidence type="ECO:0000313" key="4">
    <source>
        <dbReference type="RefSeq" id="XP_026676091.1"/>
    </source>
</evidence>
<dbReference type="PROSITE" id="PS00028">
    <property type="entry name" value="ZINC_FINGER_C2H2_1"/>
    <property type="match status" value="2"/>
</dbReference>
<dbReference type="RefSeq" id="XP_026676091.1">
    <property type="nucleotide sequence ID" value="XM_026820290.1"/>
</dbReference>
<evidence type="ECO:0000259" key="2">
    <source>
        <dbReference type="PROSITE" id="PS00028"/>
    </source>
</evidence>
<evidence type="ECO:0000256" key="1">
    <source>
        <dbReference type="SAM" id="MobiDB-lite"/>
    </source>
</evidence>
<feature type="region of interest" description="Disordered" evidence="1">
    <location>
        <begin position="135"/>
        <end position="155"/>
    </location>
</feature>
<proteinExistence type="predicted"/>
<gene>
    <name evidence="4" type="primary">LOC113465623</name>
</gene>
<dbReference type="GO" id="GO:0005654">
    <property type="term" value="C:nucleoplasm"/>
    <property type="evidence" value="ECO:0007669"/>
    <property type="project" value="TreeGrafter"/>
</dbReference>
<dbReference type="InterPro" id="IPR055309">
    <property type="entry name" value="Znf318-like"/>
</dbReference>
<dbReference type="KEGG" id="dci:113465623"/>
<dbReference type="PANTHER" id="PTHR15577">
    <property type="entry name" value="ZINC FINGER CONTAINING PROTEIN"/>
    <property type="match status" value="1"/>
</dbReference>
<evidence type="ECO:0000313" key="3">
    <source>
        <dbReference type="Proteomes" id="UP000079169"/>
    </source>
</evidence>
<dbReference type="GO" id="GO:0045892">
    <property type="term" value="P:negative regulation of DNA-templated transcription"/>
    <property type="evidence" value="ECO:0007669"/>
    <property type="project" value="TreeGrafter"/>
</dbReference>
<dbReference type="Proteomes" id="UP000079169">
    <property type="component" value="Unplaced"/>
</dbReference>
<dbReference type="STRING" id="121845.A0A3Q0IIM9"/>
<keyword evidence="3" id="KW-1185">Reference proteome</keyword>
<organism evidence="3 4">
    <name type="scientific">Diaphorina citri</name>
    <name type="common">Asian citrus psyllid</name>
    <dbReference type="NCBI Taxonomy" id="121845"/>
    <lineage>
        <taxon>Eukaryota</taxon>
        <taxon>Metazoa</taxon>
        <taxon>Ecdysozoa</taxon>
        <taxon>Arthropoda</taxon>
        <taxon>Hexapoda</taxon>
        <taxon>Insecta</taxon>
        <taxon>Pterygota</taxon>
        <taxon>Neoptera</taxon>
        <taxon>Paraneoptera</taxon>
        <taxon>Hemiptera</taxon>
        <taxon>Sternorrhyncha</taxon>
        <taxon>Psylloidea</taxon>
        <taxon>Psyllidae</taxon>
        <taxon>Diaphorininae</taxon>
        <taxon>Diaphorina</taxon>
    </lineage>
</organism>
<dbReference type="AlphaFoldDB" id="A0A3Q0IIM9"/>
<accession>A0A3Q0IIM9</accession>
<dbReference type="PANTHER" id="PTHR15577:SF2">
    <property type="entry name" value="ZINC FINGER PROTEIN 318"/>
    <property type="match status" value="1"/>
</dbReference>
<dbReference type="PaxDb" id="121845-A0A3Q0IIM9"/>
<name>A0A3Q0IIM9_DIACI</name>